<accession>A0A1H9KD91</accession>
<reference evidence="2 3" key="1">
    <citation type="submission" date="2016-10" db="EMBL/GenBank/DDBJ databases">
        <authorList>
            <person name="de Groot N.N."/>
        </authorList>
    </citation>
    <scope>NUCLEOTIDE SEQUENCE [LARGE SCALE GENOMIC DNA]</scope>
    <source>
        <strain evidence="2 3">AR40</strain>
    </source>
</reference>
<gene>
    <name evidence="2" type="ORF">SAMN04487884_1019</name>
</gene>
<evidence type="ECO:0000313" key="3">
    <source>
        <dbReference type="Proteomes" id="UP000182584"/>
    </source>
</evidence>
<dbReference type="GO" id="GO:0003677">
    <property type="term" value="F:DNA binding"/>
    <property type="evidence" value="ECO:0007669"/>
    <property type="project" value="InterPro"/>
</dbReference>
<dbReference type="CDD" id="cd00093">
    <property type="entry name" value="HTH_XRE"/>
    <property type="match status" value="2"/>
</dbReference>
<dbReference type="InterPro" id="IPR053163">
    <property type="entry name" value="HTH-type_regulator_Rgg"/>
</dbReference>
<feature type="domain" description="HTH cro/C1-type" evidence="1">
    <location>
        <begin position="10"/>
        <end position="63"/>
    </location>
</feature>
<dbReference type="OrthoDB" id="1855220at2"/>
<dbReference type="InterPro" id="IPR010982">
    <property type="entry name" value="Lambda_DNA-bd_dom_sf"/>
</dbReference>
<dbReference type="SUPFAM" id="SSF47413">
    <property type="entry name" value="lambda repressor-like DNA-binding domains"/>
    <property type="match status" value="2"/>
</dbReference>
<dbReference type="PANTHER" id="PTHR37038:SF14">
    <property type="entry name" value="TRANSCRIPTIONAL ACTIVATOR"/>
    <property type="match status" value="1"/>
</dbReference>
<dbReference type="InterPro" id="IPR001387">
    <property type="entry name" value="Cro/C1-type_HTH"/>
</dbReference>
<feature type="domain" description="HTH cro/C1-type" evidence="1">
    <location>
        <begin position="347"/>
        <end position="400"/>
    </location>
</feature>
<dbReference type="AlphaFoldDB" id="A0A1H9KD91"/>
<dbReference type="SMART" id="SM00530">
    <property type="entry name" value="HTH_XRE"/>
    <property type="match status" value="2"/>
</dbReference>
<dbReference type="EMBL" id="FOGJ01000001">
    <property type="protein sequence ID" value="SEQ96865.1"/>
    <property type="molecule type" value="Genomic_DNA"/>
</dbReference>
<organism evidence="2 3">
    <name type="scientific">Butyrivibrio fibrisolvens</name>
    <dbReference type="NCBI Taxonomy" id="831"/>
    <lineage>
        <taxon>Bacteria</taxon>
        <taxon>Bacillati</taxon>
        <taxon>Bacillota</taxon>
        <taxon>Clostridia</taxon>
        <taxon>Lachnospirales</taxon>
        <taxon>Lachnospiraceae</taxon>
        <taxon>Butyrivibrio</taxon>
    </lineage>
</organism>
<sequence length="634" mass="73296">MGISFYGDYLKKARERAGISQEKLAEGIINLQSLNRIENNRAGVSPGTFQALTSKCGAPTEVFPLFPDWDDFNCFYELYKAEMWLGSWQTKEVYNCLQEVEKTGFAGNAIYYQKWLYYQAALHMRNGDTNYEEIMSILQCALKITKEKLSFEDIKHEFLTVNEIMILTAIAKISFMEGNNSDCLLICSQLSTYLENVALSYKEKSDLVLGVQKIYVLYLIRNKEYLEAMNEASLLRDNSLLSISEKHMIEAAFLFGLTKYLTGETKDGIHFIKTAYYSGEAIESQFATVANEILNVLNIEINELKNVIVPSEKKDNFAMPDINRKVELRTVECDYYADDVITLGKIIRQKRKDQKLSMKVLCQGLCSISALSKIENGTLQPDIFLARSLIQRLGMSDEPFTFYASERETRQYKLEWRISGESRYNLQNISILLDEMKKEITEKDIIFKQFYTDNLIFFGEESKEKNLLILENIKITLPGFCLDKINEYRLSKNELSYVVSYCMMLRREVSVTKAIKGLYGLLDYINQFFVDDLLKNSMIGIILATITGALSVQKRSDEIMELMPMFKQKIIYGHTHCLPFIYGPITDIYIEKNKENQIDRYCKYSYYLGELHKIKASKTFLKNVEKKIGRDIDI</sequence>
<dbReference type="PANTHER" id="PTHR37038">
    <property type="entry name" value="TRANSCRIPTIONAL REGULATOR-RELATED"/>
    <property type="match status" value="1"/>
</dbReference>
<dbReference type="RefSeq" id="WP_074753620.1">
    <property type="nucleotide sequence ID" value="NZ_FOGJ01000001.1"/>
</dbReference>
<protein>
    <submittedName>
        <fullName evidence="2">Helix-turn-helix domain-containing protein</fullName>
    </submittedName>
</protein>
<name>A0A1H9KD91_BUTFI</name>
<proteinExistence type="predicted"/>
<dbReference type="InterPro" id="IPR011990">
    <property type="entry name" value="TPR-like_helical_dom_sf"/>
</dbReference>
<dbReference type="PROSITE" id="PS50943">
    <property type="entry name" value="HTH_CROC1"/>
    <property type="match status" value="2"/>
</dbReference>
<evidence type="ECO:0000259" key="1">
    <source>
        <dbReference type="PROSITE" id="PS50943"/>
    </source>
</evidence>
<evidence type="ECO:0000313" key="2">
    <source>
        <dbReference type="EMBL" id="SEQ96865.1"/>
    </source>
</evidence>
<dbReference type="Proteomes" id="UP000182584">
    <property type="component" value="Unassembled WGS sequence"/>
</dbReference>
<dbReference type="Gene3D" id="1.25.40.10">
    <property type="entry name" value="Tetratricopeptide repeat domain"/>
    <property type="match status" value="2"/>
</dbReference>
<dbReference type="Pfam" id="PF01381">
    <property type="entry name" value="HTH_3"/>
    <property type="match status" value="2"/>
</dbReference>